<dbReference type="InterPro" id="IPR043128">
    <property type="entry name" value="Rev_trsase/Diguanyl_cyclase"/>
</dbReference>
<organism evidence="1 2">
    <name type="scientific">Holothuria leucospilota</name>
    <name type="common">Black long sea cucumber</name>
    <name type="synonym">Mertensiothuria leucospilota</name>
    <dbReference type="NCBI Taxonomy" id="206669"/>
    <lineage>
        <taxon>Eukaryota</taxon>
        <taxon>Metazoa</taxon>
        <taxon>Echinodermata</taxon>
        <taxon>Eleutherozoa</taxon>
        <taxon>Echinozoa</taxon>
        <taxon>Holothuroidea</taxon>
        <taxon>Aspidochirotacea</taxon>
        <taxon>Aspidochirotida</taxon>
        <taxon>Holothuriidae</taxon>
        <taxon>Holothuria</taxon>
    </lineage>
</organism>
<name>A0A9Q1HCW8_HOLLE</name>
<proteinExistence type="predicted"/>
<reference evidence="1" key="1">
    <citation type="submission" date="2021-10" db="EMBL/GenBank/DDBJ databases">
        <title>Tropical sea cucumber genome reveals ecological adaptation and Cuvierian tubules defense mechanism.</title>
        <authorList>
            <person name="Chen T."/>
        </authorList>
    </citation>
    <scope>NUCLEOTIDE SEQUENCE</scope>
    <source>
        <strain evidence="1">Nanhai2018</strain>
        <tissue evidence="1">Muscle</tissue>
    </source>
</reference>
<dbReference type="InterPro" id="IPR043502">
    <property type="entry name" value="DNA/RNA_pol_sf"/>
</dbReference>
<keyword evidence="2" id="KW-1185">Reference proteome</keyword>
<dbReference type="SUPFAM" id="SSF56672">
    <property type="entry name" value="DNA/RNA polymerases"/>
    <property type="match status" value="1"/>
</dbReference>
<dbReference type="EMBL" id="JAIZAY010000005">
    <property type="protein sequence ID" value="KAJ8041504.1"/>
    <property type="molecule type" value="Genomic_DNA"/>
</dbReference>
<evidence type="ECO:0000313" key="1">
    <source>
        <dbReference type="EMBL" id="KAJ8041504.1"/>
    </source>
</evidence>
<comment type="caution">
    <text evidence="1">The sequence shown here is derived from an EMBL/GenBank/DDBJ whole genome shotgun (WGS) entry which is preliminary data.</text>
</comment>
<gene>
    <name evidence="1" type="ORF">HOLleu_12338</name>
</gene>
<protein>
    <submittedName>
        <fullName evidence="1">Uncharacterized protein</fullName>
    </submittedName>
</protein>
<dbReference type="Gene3D" id="3.30.70.270">
    <property type="match status" value="1"/>
</dbReference>
<evidence type="ECO:0000313" key="2">
    <source>
        <dbReference type="Proteomes" id="UP001152320"/>
    </source>
</evidence>
<dbReference type="OrthoDB" id="10068977at2759"/>
<sequence>MPWVSPIAVVEKINAKDKIRICDDMRVPSTAIKRKHHVYTPTVDELIHGLNGANYFSKLALNIGYNQ</sequence>
<dbReference type="Proteomes" id="UP001152320">
    <property type="component" value="Chromosome 5"/>
</dbReference>
<accession>A0A9Q1HCW8</accession>
<dbReference type="AlphaFoldDB" id="A0A9Q1HCW8"/>